<accession>A0AAN9IF88</accession>
<dbReference type="AlphaFoldDB" id="A0AAN9IF88"/>
<keyword evidence="2" id="KW-1185">Reference proteome</keyword>
<comment type="caution">
    <text evidence="1">The sequence shown here is derived from an EMBL/GenBank/DDBJ whole genome shotgun (WGS) entry which is preliminary data.</text>
</comment>
<proteinExistence type="predicted"/>
<evidence type="ECO:0000313" key="2">
    <source>
        <dbReference type="Proteomes" id="UP001372338"/>
    </source>
</evidence>
<evidence type="ECO:0000313" key="1">
    <source>
        <dbReference type="EMBL" id="KAK7277027.1"/>
    </source>
</evidence>
<gene>
    <name evidence="1" type="ORF">RIF29_18176</name>
</gene>
<protein>
    <submittedName>
        <fullName evidence="1">Uncharacterized protein</fullName>
    </submittedName>
</protein>
<name>A0AAN9IF88_CROPI</name>
<dbReference type="EMBL" id="JAYWIO010000003">
    <property type="protein sequence ID" value="KAK7277027.1"/>
    <property type="molecule type" value="Genomic_DNA"/>
</dbReference>
<reference evidence="1 2" key="1">
    <citation type="submission" date="2024-01" db="EMBL/GenBank/DDBJ databases">
        <title>The genomes of 5 underutilized Papilionoideae crops provide insights into root nodulation and disease resistanc.</title>
        <authorList>
            <person name="Yuan L."/>
        </authorList>
    </citation>
    <scope>NUCLEOTIDE SEQUENCE [LARGE SCALE GENOMIC DNA]</scope>
    <source>
        <strain evidence="1">ZHUSHIDOU_FW_LH</strain>
        <tissue evidence="1">Leaf</tissue>
    </source>
</reference>
<dbReference type="Proteomes" id="UP001372338">
    <property type="component" value="Unassembled WGS sequence"/>
</dbReference>
<organism evidence="1 2">
    <name type="scientific">Crotalaria pallida</name>
    <name type="common">Smooth rattlebox</name>
    <name type="synonym">Crotalaria striata</name>
    <dbReference type="NCBI Taxonomy" id="3830"/>
    <lineage>
        <taxon>Eukaryota</taxon>
        <taxon>Viridiplantae</taxon>
        <taxon>Streptophyta</taxon>
        <taxon>Embryophyta</taxon>
        <taxon>Tracheophyta</taxon>
        <taxon>Spermatophyta</taxon>
        <taxon>Magnoliopsida</taxon>
        <taxon>eudicotyledons</taxon>
        <taxon>Gunneridae</taxon>
        <taxon>Pentapetalae</taxon>
        <taxon>rosids</taxon>
        <taxon>fabids</taxon>
        <taxon>Fabales</taxon>
        <taxon>Fabaceae</taxon>
        <taxon>Papilionoideae</taxon>
        <taxon>50 kb inversion clade</taxon>
        <taxon>genistoids sensu lato</taxon>
        <taxon>core genistoids</taxon>
        <taxon>Crotalarieae</taxon>
        <taxon>Crotalaria</taxon>
    </lineage>
</organism>
<sequence length="142" mass="15720">MVEPALPPSSLDRSLFLSPSCFFFALSLSFVPLPPPRQTPSPLSPLANRESSLFLDSRRQCVQLVALTKNRDLAISLSQGSFTAAAGSCVTVRHLHHLEACGIQPHHRGWRAVRITNQTTGKRWPPSSHFVVGIFYGFEPNR</sequence>